<dbReference type="InterPro" id="IPR012677">
    <property type="entry name" value="Nucleotide-bd_a/b_plait_sf"/>
</dbReference>
<sequence length="827" mass="93642">MADEDVADSETGDVEMDGVPEDLDAKIASVKEQLAQNSYDSTLNNELLSLLRKNGDFDELAEAREKIAAQHPLLSTNWIEWIQDERSSGAGQDRIEELFGKAVFDCNSLDVWMELVQWACGVNPKFARQKFEDALSAVGLRVDVGAMIWQSYLCFEEAMLAGDETNEEQRKTVASLYKRALRVPSVDLADTWSDHVDEDIRQTHETTVGEMKEFSKFELKLAETDDSLDSFYEYLNFEKEKGDPGRIQAFYNRMLEKHNQNENVWFDYGLWCETKLKVHSITCRVYKQAVRHCPYSCALWQQTLLALERAGIPPVEIDELWQKARDTISSAEDGRALYRTYLYMLRRRADSTDMDFSKMAEVYEEGSRNLVEWFGKHDWDPQGVYRRNWAYFAYNKLKDFQKGHQIWEDILASGGGRFADKWLEAVKLERQFGTVDGARKLLYKALNSVSDHPTVVFEYFIQFEREEGTLEQLDKALEKVNAQALLRASRVQTQKPKEETAGKKVHGKERRGADKAPEPKVSGRKRSGTGPEDAVPSKKQATEAPAVKSVPVEHQVPKDKDGFAMPMLPVSAPQTSAPGSSGQSDTSAPSSDNEKKYTVFISNLDFKTTPEQVKEVLDGVVEVRLVYRGMSKLTKGYGFVDLDSKKSFEEALAKDRIPIDGRPMLIAVSDPEKRPTFKYSTDLEKSKLFVRNVHYDCTEDQLRDAFKVFGEVKAVRIVTHISGKPKGVAYVEFVNEDDARKAVLEPEIILLDRKLHVAISNPPKKPAKDESKHFSSTPIASTSTDRKAHLMMVPRGVKSSSTKVVNGVNGGSKKAMSNDEFRQMLKK</sequence>
<dbReference type="InterPro" id="IPR011990">
    <property type="entry name" value="TPR-like_helical_dom_sf"/>
</dbReference>
<evidence type="ECO:0000256" key="7">
    <source>
        <dbReference type="SAM" id="MobiDB-lite"/>
    </source>
</evidence>
<feature type="compositionally biased region" description="Polar residues" evidence="7">
    <location>
        <begin position="572"/>
        <end position="591"/>
    </location>
</feature>
<keyword evidence="10" id="KW-1185">Reference proteome</keyword>
<keyword evidence="4" id="KW-0508">mRNA splicing</keyword>
<dbReference type="Gene3D" id="1.25.40.10">
    <property type="entry name" value="Tetratricopeptide repeat domain"/>
    <property type="match status" value="2"/>
</dbReference>
<accession>A0A2G9V3M3</accession>
<feature type="compositionally biased region" description="Basic and acidic residues" evidence="7">
    <location>
        <begin position="816"/>
        <end position="827"/>
    </location>
</feature>
<dbReference type="PROSITE" id="PS50102">
    <property type="entry name" value="RRM"/>
    <property type="match status" value="2"/>
</dbReference>
<dbReference type="InterPro" id="IPR000504">
    <property type="entry name" value="RRM_dom"/>
</dbReference>
<dbReference type="Pfam" id="PF05843">
    <property type="entry name" value="Suf"/>
    <property type="match status" value="1"/>
</dbReference>
<evidence type="ECO:0000256" key="2">
    <source>
        <dbReference type="ARBA" id="ARBA00022664"/>
    </source>
</evidence>
<feature type="domain" description="RRM" evidence="8">
    <location>
        <begin position="597"/>
        <end position="671"/>
    </location>
</feature>
<evidence type="ECO:0000256" key="6">
    <source>
        <dbReference type="PROSITE-ProRule" id="PRU00176"/>
    </source>
</evidence>
<evidence type="ECO:0000256" key="5">
    <source>
        <dbReference type="ARBA" id="ARBA00023242"/>
    </source>
</evidence>
<evidence type="ECO:0000259" key="8">
    <source>
        <dbReference type="PROSITE" id="PS50102"/>
    </source>
</evidence>
<feature type="region of interest" description="Disordered" evidence="7">
    <location>
        <begin position="1"/>
        <end position="22"/>
    </location>
</feature>
<dbReference type="InterPro" id="IPR003107">
    <property type="entry name" value="HAT"/>
</dbReference>
<dbReference type="GO" id="GO:0005634">
    <property type="term" value="C:nucleus"/>
    <property type="evidence" value="ECO:0007669"/>
    <property type="project" value="UniProtKB-SubCell"/>
</dbReference>
<keyword evidence="2" id="KW-0507">mRNA processing</keyword>
<keyword evidence="6" id="KW-0694">RNA-binding</keyword>
<keyword evidence="5" id="KW-0539">Nucleus</keyword>
<dbReference type="Pfam" id="PF23241">
    <property type="entry name" value="HAT_PRP39_C"/>
    <property type="match status" value="1"/>
</dbReference>
<keyword evidence="3" id="KW-0677">Repeat</keyword>
<evidence type="ECO:0000313" key="9">
    <source>
        <dbReference type="EMBL" id="PIO76320.1"/>
    </source>
</evidence>
<comment type="subcellular location">
    <subcellularLocation>
        <location evidence="1">Nucleus</location>
    </subcellularLocation>
</comment>
<dbReference type="EMBL" id="KZ345061">
    <property type="protein sequence ID" value="PIO76320.1"/>
    <property type="molecule type" value="Genomic_DNA"/>
</dbReference>
<dbReference type="InterPro" id="IPR059164">
    <property type="entry name" value="HAT_PRP39_C"/>
</dbReference>
<name>A0A2G9V3M3_TELCI</name>
<organism evidence="9 10">
    <name type="scientific">Teladorsagia circumcincta</name>
    <name type="common">Brown stomach worm</name>
    <name type="synonym">Ostertagia circumcincta</name>
    <dbReference type="NCBI Taxonomy" id="45464"/>
    <lineage>
        <taxon>Eukaryota</taxon>
        <taxon>Metazoa</taxon>
        <taxon>Ecdysozoa</taxon>
        <taxon>Nematoda</taxon>
        <taxon>Chromadorea</taxon>
        <taxon>Rhabditida</taxon>
        <taxon>Rhabditina</taxon>
        <taxon>Rhabditomorpha</taxon>
        <taxon>Strongyloidea</taxon>
        <taxon>Trichostrongylidae</taxon>
        <taxon>Teladorsagia</taxon>
    </lineage>
</organism>
<dbReference type="AlphaFoldDB" id="A0A2G9V3M3"/>
<dbReference type="InterPro" id="IPR035979">
    <property type="entry name" value="RBD_domain_sf"/>
</dbReference>
<dbReference type="SMART" id="SM00386">
    <property type="entry name" value="HAT"/>
    <property type="match status" value="8"/>
</dbReference>
<protein>
    <recommendedName>
        <fullName evidence="8">RRM domain-containing protein</fullName>
    </recommendedName>
</protein>
<dbReference type="GO" id="GO:0003723">
    <property type="term" value="F:RNA binding"/>
    <property type="evidence" value="ECO:0007669"/>
    <property type="project" value="UniProtKB-UniRule"/>
</dbReference>
<feature type="domain" description="RRM" evidence="8">
    <location>
        <begin position="686"/>
        <end position="762"/>
    </location>
</feature>
<evidence type="ECO:0000256" key="1">
    <source>
        <dbReference type="ARBA" id="ARBA00004123"/>
    </source>
</evidence>
<proteinExistence type="predicted"/>
<evidence type="ECO:0000256" key="3">
    <source>
        <dbReference type="ARBA" id="ARBA00022737"/>
    </source>
</evidence>
<dbReference type="SUPFAM" id="SSF48452">
    <property type="entry name" value="TPR-like"/>
    <property type="match status" value="1"/>
</dbReference>
<dbReference type="InterPro" id="IPR008847">
    <property type="entry name" value="Suf"/>
</dbReference>
<reference evidence="9 10" key="1">
    <citation type="submission" date="2015-09" db="EMBL/GenBank/DDBJ databases">
        <title>Draft genome of the parasitic nematode Teladorsagia circumcincta isolate WARC Sus (inbred).</title>
        <authorList>
            <person name="Mitreva M."/>
        </authorList>
    </citation>
    <scope>NUCLEOTIDE SEQUENCE [LARGE SCALE GENOMIC DNA]</scope>
    <source>
        <strain evidence="9 10">S</strain>
    </source>
</reference>
<dbReference type="PANTHER" id="PTHR17204:SF25">
    <property type="entry name" value="RRM DOMAIN-CONTAINING PROTEIN"/>
    <property type="match status" value="1"/>
</dbReference>
<dbReference type="PANTHER" id="PTHR17204">
    <property type="entry name" value="PRE-MRNA PROCESSING PROTEIN PRP39-RELATED"/>
    <property type="match status" value="1"/>
</dbReference>
<dbReference type="GO" id="GO:0006397">
    <property type="term" value="P:mRNA processing"/>
    <property type="evidence" value="ECO:0007669"/>
    <property type="project" value="UniProtKB-KW"/>
</dbReference>
<dbReference type="Gene3D" id="3.30.70.330">
    <property type="match status" value="2"/>
</dbReference>
<dbReference type="GO" id="GO:0008380">
    <property type="term" value="P:RNA splicing"/>
    <property type="evidence" value="ECO:0007669"/>
    <property type="project" value="UniProtKB-KW"/>
</dbReference>
<feature type="region of interest" description="Disordered" evidence="7">
    <location>
        <begin position="760"/>
        <end position="827"/>
    </location>
</feature>
<feature type="compositionally biased region" description="Polar residues" evidence="7">
    <location>
        <begin position="774"/>
        <end position="783"/>
    </location>
</feature>
<feature type="region of interest" description="Disordered" evidence="7">
    <location>
        <begin position="488"/>
        <end position="594"/>
    </location>
</feature>
<dbReference type="OrthoDB" id="6921389at2759"/>
<dbReference type="Proteomes" id="UP000230423">
    <property type="component" value="Unassembled WGS sequence"/>
</dbReference>
<dbReference type="SMART" id="SM00360">
    <property type="entry name" value="RRM"/>
    <property type="match status" value="2"/>
</dbReference>
<gene>
    <name evidence="9" type="ORF">TELCIR_01607</name>
</gene>
<dbReference type="SUPFAM" id="SSF54928">
    <property type="entry name" value="RNA-binding domain, RBD"/>
    <property type="match status" value="2"/>
</dbReference>
<evidence type="ECO:0000256" key="4">
    <source>
        <dbReference type="ARBA" id="ARBA00023187"/>
    </source>
</evidence>
<evidence type="ECO:0000313" key="10">
    <source>
        <dbReference type="Proteomes" id="UP000230423"/>
    </source>
</evidence>
<dbReference type="Pfam" id="PF00076">
    <property type="entry name" value="RRM_1"/>
    <property type="match status" value="2"/>
</dbReference>